<feature type="domain" description="Gram-positive pilin subunit D1 N-terminal" evidence="1">
    <location>
        <begin position="61"/>
        <end position="152"/>
    </location>
</feature>
<dbReference type="Gene3D" id="2.60.40.10">
    <property type="entry name" value="Immunoglobulins"/>
    <property type="match status" value="1"/>
</dbReference>
<dbReference type="NCBIfam" id="NF033902">
    <property type="entry name" value="iso_D2_wall_anc"/>
    <property type="match status" value="1"/>
</dbReference>
<keyword evidence="3" id="KW-1185">Reference proteome</keyword>
<gene>
    <name evidence="2" type="ORF">AALG99_07530</name>
</gene>
<reference evidence="2 3" key="1">
    <citation type="submission" date="2024-03" db="EMBL/GenBank/DDBJ databases">
        <title>Mouse gut bacterial collection (mGBC) of GemPharmatech.</title>
        <authorList>
            <person name="He Y."/>
            <person name="Dong L."/>
            <person name="Wu D."/>
            <person name="Gao X."/>
            <person name="Lin Z."/>
        </authorList>
    </citation>
    <scope>NUCLEOTIDE SEQUENCE [LARGE SCALE GENOMIC DNA]</scope>
    <source>
        <strain evidence="2 3">32-10</strain>
    </source>
</reference>
<dbReference type="InterPro" id="IPR048052">
    <property type="entry name" value="FM1-like"/>
</dbReference>
<comment type="caution">
    <text evidence="2">The sequence shown here is derived from an EMBL/GenBank/DDBJ whole genome shotgun (WGS) entry which is preliminary data.</text>
</comment>
<dbReference type="EMBL" id="JBCLTR010000007">
    <property type="protein sequence ID" value="MEY8633373.1"/>
    <property type="molecule type" value="Genomic_DNA"/>
</dbReference>
<name>A0ABV4DFR0_9FIRM</name>
<proteinExistence type="predicted"/>
<evidence type="ECO:0000313" key="3">
    <source>
        <dbReference type="Proteomes" id="UP001565219"/>
    </source>
</evidence>
<dbReference type="InterPro" id="IPR026466">
    <property type="entry name" value="Fim_isopep_form_D2_dom"/>
</dbReference>
<evidence type="ECO:0000313" key="2">
    <source>
        <dbReference type="EMBL" id="MEY8633373.1"/>
    </source>
</evidence>
<protein>
    <submittedName>
        <fullName evidence="2">SpaH/EbpB family LPXTG-anchored major pilin</fullName>
    </submittedName>
</protein>
<accession>A0ABV4DFR0</accession>
<sequence>MKDFAIKGVEFSYLRVGDIKQMSENGKVKLIYEVPSMLQNILKLKKDNASMEEDGKLYYTSKQINDNLALALEDNTVTKNKLENYIKDGTVMDLTDDNGMATKSGLELGLYLIVETKVPEKVTYTTDPFFVQLPMTDSEGENWNYDVQCYPKSQTGVPTLKKKVRRNREGVFQDTITASGGDVLYYGIISKLPRITSSTTYLTTYDFDDHLSKGITYRKDVSVAVYDSEKDAMDESEALAVWKSTDDDQKFRTDYGTKDGDATMDLSFTDAGLDAINKNYSDKSVLSYHIK</sequence>
<dbReference type="InterPro" id="IPR013783">
    <property type="entry name" value="Ig-like_fold"/>
</dbReference>
<dbReference type="InterPro" id="IPR032364">
    <property type="entry name" value="GramPos_pilinD1_N"/>
</dbReference>
<evidence type="ECO:0000259" key="1">
    <source>
        <dbReference type="Pfam" id="PF16555"/>
    </source>
</evidence>
<dbReference type="RefSeq" id="WP_270601624.1">
    <property type="nucleotide sequence ID" value="NZ_JAQEVE010000014.1"/>
</dbReference>
<dbReference type="Proteomes" id="UP001565219">
    <property type="component" value="Unassembled WGS sequence"/>
</dbReference>
<organism evidence="2 3">
    <name type="scientific">Anaerostipes hominis</name>
    <name type="common">ex Lee et al. 2021</name>
    <dbReference type="NCBI Taxonomy" id="2025494"/>
    <lineage>
        <taxon>Bacteria</taxon>
        <taxon>Bacillati</taxon>
        <taxon>Bacillota</taxon>
        <taxon>Clostridia</taxon>
        <taxon>Lachnospirales</taxon>
        <taxon>Lachnospiraceae</taxon>
        <taxon>Anaerostipes</taxon>
    </lineage>
</organism>
<dbReference type="Gene3D" id="2.60.40.740">
    <property type="match status" value="1"/>
</dbReference>
<dbReference type="NCBIfam" id="TIGR04226">
    <property type="entry name" value="RrgB_K2N_iso_D2"/>
    <property type="match status" value="1"/>
</dbReference>
<dbReference type="Pfam" id="PF16555">
    <property type="entry name" value="GramPos_pilinD1"/>
    <property type="match status" value="1"/>
</dbReference>